<accession>B6K049</accession>
<dbReference type="RefSeq" id="XP_002172492.1">
    <property type="nucleotide sequence ID" value="XM_002172456.2"/>
</dbReference>
<feature type="domain" description="AMMECR1" evidence="1">
    <location>
        <begin position="1"/>
        <end position="189"/>
    </location>
</feature>
<dbReference type="InterPro" id="IPR002733">
    <property type="entry name" value="AMMECR1_domain"/>
</dbReference>
<dbReference type="Proteomes" id="UP000001744">
    <property type="component" value="Unassembled WGS sequence"/>
</dbReference>
<reference evidence="2 3" key="1">
    <citation type="journal article" date="2011" name="Science">
        <title>Comparative functional genomics of the fission yeasts.</title>
        <authorList>
            <person name="Rhind N."/>
            <person name="Chen Z."/>
            <person name="Yassour M."/>
            <person name="Thompson D.A."/>
            <person name="Haas B.J."/>
            <person name="Habib N."/>
            <person name="Wapinski I."/>
            <person name="Roy S."/>
            <person name="Lin M.F."/>
            <person name="Heiman D.I."/>
            <person name="Young S.K."/>
            <person name="Furuya K."/>
            <person name="Guo Y."/>
            <person name="Pidoux A."/>
            <person name="Chen H.M."/>
            <person name="Robbertse B."/>
            <person name="Goldberg J.M."/>
            <person name="Aoki K."/>
            <person name="Bayne E.H."/>
            <person name="Berlin A.M."/>
            <person name="Desjardins C.A."/>
            <person name="Dobbs E."/>
            <person name="Dukaj L."/>
            <person name="Fan L."/>
            <person name="FitzGerald M.G."/>
            <person name="French C."/>
            <person name="Gujja S."/>
            <person name="Hansen K."/>
            <person name="Keifenheim D."/>
            <person name="Levin J.Z."/>
            <person name="Mosher R.A."/>
            <person name="Mueller C.A."/>
            <person name="Pfiffner J."/>
            <person name="Priest M."/>
            <person name="Russ C."/>
            <person name="Smialowska A."/>
            <person name="Swoboda P."/>
            <person name="Sykes S.M."/>
            <person name="Vaughn M."/>
            <person name="Vengrova S."/>
            <person name="Yoder R."/>
            <person name="Zeng Q."/>
            <person name="Allshire R."/>
            <person name="Baulcombe D."/>
            <person name="Birren B.W."/>
            <person name="Brown W."/>
            <person name="Ekwall K."/>
            <person name="Kellis M."/>
            <person name="Leatherwood J."/>
            <person name="Levin H."/>
            <person name="Margalit H."/>
            <person name="Martienssen R."/>
            <person name="Nieduszynski C.A."/>
            <person name="Spatafora J.W."/>
            <person name="Friedman N."/>
            <person name="Dalgaard J.Z."/>
            <person name="Baumann P."/>
            <person name="Niki H."/>
            <person name="Regev A."/>
            <person name="Nusbaum C."/>
        </authorList>
    </citation>
    <scope>NUCLEOTIDE SEQUENCE [LARGE SCALE GENOMIC DNA]</scope>
    <source>
        <strain evidence="3">yFS275 / FY16936</strain>
    </source>
</reference>
<dbReference type="SUPFAM" id="SSF143447">
    <property type="entry name" value="AMMECR1-like"/>
    <property type="match status" value="1"/>
</dbReference>
<evidence type="ECO:0000313" key="3">
    <source>
        <dbReference type="Proteomes" id="UP000001744"/>
    </source>
</evidence>
<dbReference type="PROSITE" id="PS51112">
    <property type="entry name" value="AMMECR1"/>
    <property type="match status" value="1"/>
</dbReference>
<evidence type="ECO:0000313" key="2">
    <source>
        <dbReference type="EMBL" id="EEB06199.1"/>
    </source>
</evidence>
<dbReference type="HOGENOM" id="CLU_052828_1_0_1"/>
<dbReference type="AlphaFoldDB" id="B6K049"/>
<dbReference type="JaponicusDB" id="SJAG_05222"/>
<keyword evidence="3" id="KW-1185">Reference proteome</keyword>
<protein>
    <recommendedName>
        <fullName evidence="1">AMMECR1 domain-containing protein</fullName>
    </recommendedName>
</protein>
<dbReference type="STRING" id="402676.B6K049"/>
<organism evidence="2 3">
    <name type="scientific">Schizosaccharomyces japonicus (strain yFS275 / FY16936)</name>
    <name type="common">Fission yeast</name>
    <dbReference type="NCBI Taxonomy" id="402676"/>
    <lineage>
        <taxon>Eukaryota</taxon>
        <taxon>Fungi</taxon>
        <taxon>Dikarya</taxon>
        <taxon>Ascomycota</taxon>
        <taxon>Taphrinomycotina</taxon>
        <taxon>Schizosaccharomycetes</taxon>
        <taxon>Schizosaccharomycetales</taxon>
        <taxon>Schizosaccharomycetaceae</taxon>
        <taxon>Schizosaccharomyces</taxon>
    </lineage>
</organism>
<gene>
    <name evidence="2" type="ORF">SJAG_05222</name>
</gene>
<dbReference type="Gene3D" id="3.30.700.20">
    <property type="entry name" value="Hypothetical protein ph0010, domain 1"/>
    <property type="match status" value="1"/>
</dbReference>
<dbReference type="OrthoDB" id="24630at2759"/>
<dbReference type="VEuPathDB" id="FungiDB:SJAG_05222"/>
<proteinExistence type="predicted"/>
<dbReference type="InterPro" id="IPR023473">
    <property type="entry name" value="AMMECR1"/>
</dbReference>
<dbReference type="NCBIfam" id="TIGR04335">
    <property type="entry name" value="AmmeMemoSam_A"/>
    <property type="match status" value="1"/>
</dbReference>
<dbReference type="EMBL" id="KE651168">
    <property type="protein sequence ID" value="EEB06199.1"/>
    <property type="molecule type" value="Genomic_DNA"/>
</dbReference>
<dbReference type="InterPro" id="IPR027485">
    <property type="entry name" value="AMMECR1_N"/>
</dbReference>
<dbReference type="InterPro" id="IPR036071">
    <property type="entry name" value="AMMECR1_dom_sf"/>
</dbReference>
<dbReference type="eggNOG" id="KOG3274">
    <property type="taxonomic scope" value="Eukaryota"/>
</dbReference>
<sequence length="198" mass="22487">MATKEHCLYCLEIVNSSLQHRLPRDLWNVDSWTKKYPIFVKFCTIKKSGKELRGCIGTFQSFPLNIALEHFAKQAAFKDTRFKPLQLNELPKIECQVDVLVHFEKIASPLDWTVGVHGLWIKFDVKKKHYEATFLPSVAEEQGWNQEETLDELVYKAGYAGSLTGVHIAAERYQTSIANATFEEYLLAASEAMGATGI</sequence>
<evidence type="ECO:0000259" key="1">
    <source>
        <dbReference type="PROSITE" id="PS51112"/>
    </source>
</evidence>
<dbReference type="OMA" id="LFITWNK"/>
<name>B6K049_SCHJY</name>
<dbReference type="PANTHER" id="PTHR13016:SF0">
    <property type="entry name" value="AMME SYNDROME CANDIDATE GENE 1 PROTEIN"/>
    <property type="match status" value="1"/>
</dbReference>
<dbReference type="GeneID" id="7048388"/>
<dbReference type="InterPro" id="IPR027623">
    <property type="entry name" value="AmmeMemoSam_A"/>
</dbReference>
<dbReference type="NCBIfam" id="TIGR00296">
    <property type="entry name" value="TIGR00296 family protein"/>
    <property type="match status" value="1"/>
</dbReference>
<dbReference type="PANTHER" id="PTHR13016">
    <property type="entry name" value="AMMECR1 HOMOLOG"/>
    <property type="match status" value="1"/>
</dbReference>
<dbReference type="Pfam" id="PF01871">
    <property type="entry name" value="AMMECR1"/>
    <property type="match status" value="1"/>
</dbReference>